<evidence type="ECO:0000259" key="2">
    <source>
        <dbReference type="Pfam" id="PF14237"/>
    </source>
</evidence>
<gene>
    <name evidence="3" type="ORF">METZ01_LOCUS315011</name>
</gene>
<feature type="domain" description="GYF" evidence="2">
    <location>
        <begin position="3"/>
        <end position="50"/>
    </location>
</feature>
<reference evidence="3" key="1">
    <citation type="submission" date="2018-05" db="EMBL/GenBank/DDBJ databases">
        <authorList>
            <person name="Lanie J.A."/>
            <person name="Ng W.-L."/>
            <person name="Kazmierczak K.M."/>
            <person name="Andrzejewski T.M."/>
            <person name="Davidsen T.M."/>
            <person name="Wayne K.J."/>
            <person name="Tettelin H."/>
            <person name="Glass J.I."/>
            <person name="Rusch D."/>
            <person name="Podicherti R."/>
            <person name="Tsui H.-C.T."/>
            <person name="Winkler M.E."/>
        </authorList>
    </citation>
    <scope>NUCLEOTIDE SEQUENCE</scope>
</reference>
<feature type="region of interest" description="Disordered" evidence="1">
    <location>
        <begin position="57"/>
        <end position="88"/>
    </location>
</feature>
<dbReference type="EMBL" id="UINC01101389">
    <property type="protein sequence ID" value="SVC62157.1"/>
    <property type="molecule type" value="Genomic_DNA"/>
</dbReference>
<dbReference type="InterPro" id="IPR025640">
    <property type="entry name" value="GYF_2"/>
</dbReference>
<name>A0A382NP84_9ZZZZ</name>
<proteinExistence type="predicted"/>
<sequence length="88" mass="9182">MQYYYIDSNGKTAGPLGEDRLRELHANGEIKDDTEIAAVGAAEWITFSSILSDSLPVSPLKSAPSAPPPLSDSALLPPSQVAGEVASV</sequence>
<dbReference type="AlphaFoldDB" id="A0A382NP84"/>
<feature type="non-terminal residue" evidence="3">
    <location>
        <position position="88"/>
    </location>
</feature>
<evidence type="ECO:0000256" key="1">
    <source>
        <dbReference type="SAM" id="MobiDB-lite"/>
    </source>
</evidence>
<organism evidence="3">
    <name type="scientific">marine metagenome</name>
    <dbReference type="NCBI Taxonomy" id="408172"/>
    <lineage>
        <taxon>unclassified sequences</taxon>
        <taxon>metagenomes</taxon>
        <taxon>ecological metagenomes</taxon>
    </lineage>
</organism>
<dbReference type="Pfam" id="PF14237">
    <property type="entry name" value="GYF_2"/>
    <property type="match status" value="1"/>
</dbReference>
<protein>
    <recommendedName>
        <fullName evidence="2">GYF domain-containing protein</fullName>
    </recommendedName>
</protein>
<evidence type="ECO:0000313" key="3">
    <source>
        <dbReference type="EMBL" id="SVC62157.1"/>
    </source>
</evidence>
<accession>A0A382NP84</accession>